<name>A0ABD1KCH1_9TELE</name>
<feature type="signal peptide" evidence="1">
    <location>
        <begin position="1"/>
        <end position="17"/>
    </location>
</feature>
<dbReference type="Gene3D" id="2.10.60.10">
    <property type="entry name" value="CD59"/>
    <property type="match status" value="1"/>
</dbReference>
<gene>
    <name evidence="3" type="ORF">ACEWY4_005961</name>
</gene>
<dbReference type="GO" id="GO:0098552">
    <property type="term" value="C:side of membrane"/>
    <property type="evidence" value="ECO:0007669"/>
    <property type="project" value="UniProtKB-KW"/>
</dbReference>
<proteinExistence type="predicted"/>
<accession>A0ABD1KCH1</accession>
<dbReference type="InterPro" id="IPR045860">
    <property type="entry name" value="Snake_toxin-like_sf"/>
</dbReference>
<keyword evidence="4" id="KW-1185">Reference proteome</keyword>
<reference evidence="3 4" key="1">
    <citation type="submission" date="2024-09" db="EMBL/GenBank/DDBJ databases">
        <title>A chromosome-level genome assembly of Gray's grenadier anchovy, Coilia grayii.</title>
        <authorList>
            <person name="Fu Z."/>
        </authorList>
    </citation>
    <scope>NUCLEOTIDE SEQUENCE [LARGE SCALE GENOMIC DNA]</scope>
    <source>
        <strain evidence="3">G4</strain>
        <tissue evidence="3">Muscle</tissue>
    </source>
</reference>
<dbReference type="SUPFAM" id="SSF57302">
    <property type="entry name" value="Snake toxin-like"/>
    <property type="match status" value="1"/>
</dbReference>
<keyword evidence="1" id="KW-0732">Signal</keyword>
<comment type="caution">
    <text evidence="3">The sequence shown here is derived from an EMBL/GenBank/DDBJ whole genome shotgun (WGS) entry which is preliminary data.</text>
</comment>
<dbReference type="CDD" id="cd23611">
    <property type="entry name" value="TFP_LU_ECD_THFP5"/>
    <property type="match status" value="1"/>
</dbReference>
<feature type="chain" id="PRO_5044793399" description="Snake toxin/toxin-like domain-containing protein" evidence="1">
    <location>
        <begin position="18"/>
        <end position="93"/>
    </location>
</feature>
<organism evidence="3 4">
    <name type="scientific">Coilia grayii</name>
    <name type="common">Gray's grenadier anchovy</name>
    <dbReference type="NCBI Taxonomy" id="363190"/>
    <lineage>
        <taxon>Eukaryota</taxon>
        <taxon>Metazoa</taxon>
        <taxon>Chordata</taxon>
        <taxon>Craniata</taxon>
        <taxon>Vertebrata</taxon>
        <taxon>Euteleostomi</taxon>
        <taxon>Actinopterygii</taxon>
        <taxon>Neopterygii</taxon>
        <taxon>Teleostei</taxon>
        <taxon>Clupei</taxon>
        <taxon>Clupeiformes</taxon>
        <taxon>Clupeoidei</taxon>
        <taxon>Engraulidae</taxon>
        <taxon>Coilinae</taxon>
        <taxon>Coilia</taxon>
    </lineage>
</organism>
<evidence type="ECO:0000256" key="1">
    <source>
        <dbReference type="SAM" id="SignalP"/>
    </source>
</evidence>
<dbReference type="InterPro" id="IPR035076">
    <property type="entry name" value="Toxin/TOLIP"/>
</dbReference>
<dbReference type="AlphaFoldDB" id="A0ABD1KCH1"/>
<sequence length="93" mass="10137">MFVCLFVVFTCASSGSALRCRRCVPSTPGGRCTVSTETCSSTQDACVAARFLISPFSYFQRCISMADCRILQAYPSLMKANCCQTDLCNISSF</sequence>
<dbReference type="Pfam" id="PF00087">
    <property type="entry name" value="Toxin_TOLIP"/>
    <property type="match status" value="1"/>
</dbReference>
<evidence type="ECO:0000313" key="4">
    <source>
        <dbReference type="Proteomes" id="UP001591681"/>
    </source>
</evidence>
<feature type="domain" description="Snake toxin/toxin-like" evidence="2">
    <location>
        <begin position="18"/>
        <end position="89"/>
    </location>
</feature>
<dbReference type="Proteomes" id="UP001591681">
    <property type="component" value="Unassembled WGS sequence"/>
</dbReference>
<evidence type="ECO:0000313" key="3">
    <source>
        <dbReference type="EMBL" id="KAL2096754.1"/>
    </source>
</evidence>
<protein>
    <recommendedName>
        <fullName evidence="2">Snake toxin/toxin-like domain-containing protein</fullName>
    </recommendedName>
</protein>
<dbReference type="EMBL" id="JBHFQA010000006">
    <property type="protein sequence ID" value="KAL2096754.1"/>
    <property type="molecule type" value="Genomic_DNA"/>
</dbReference>
<evidence type="ECO:0000259" key="2">
    <source>
        <dbReference type="Pfam" id="PF00087"/>
    </source>
</evidence>